<keyword evidence="3" id="KW-1185">Reference proteome</keyword>
<protein>
    <submittedName>
        <fullName evidence="2">Conserved uncharacterized protein</fullName>
    </submittedName>
</protein>
<evidence type="ECO:0000256" key="1">
    <source>
        <dbReference type="SAM" id="MobiDB-lite"/>
    </source>
</evidence>
<comment type="caution">
    <text evidence="2">The sequence shown here is derived from an EMBL/GenBank/DDBJ whole genome shotgun (WGS) entry which is preliminary data.</text>
</comment>
<dbReference type="Proteomes" id="UP000762676">
    <property type="component" value="Unassembled WGS sequence"/>
</dbReference>
<sequence length="774" mass="87929">MTLHNPSFDATPRAGSITLRQPELLASHWIVITTVAPPTADVMFMASLPGWKVVVIGDEKTPASWRYPNCVYLSLAEQRTLGFNLVDRLPVHSYSRKNLGYLYAIRHGAKVIFDTDDDNRPLNNLTSFLTSPTTSGLFMNHPNTSVFNPYPHFGQPTLWPRGFPLTAINDQRFNGTYKLCSDLVTPLIQQGVVKGDPDLDAIFRLTRKGTASVFNVTFDTIAPPVVLPAGTYSPFNSQNTLFLHGAFWALILPTTTAFRVCDIWRGYWAQRLLWEVGGTLGFPAVNARQSRNVHSYLEDALDETQMYFQTERLLDYLSSWLCPDDLSFFGCVERLSWDMASEDFWGKKDAKNIQLWLKDLLRLGYPEPKRVTPKSQIRKTPNCITSNETFSNNTQPSRVYFYSVVNESPSLAVLNADSRLSWTEGLYQMFKVCPELTTAPTSLQRADSVKNNFFHDVLLIIIFHYPFYSNLLYTEAAYRLAFPHIAYCGPDADLFLSYSHRVGLNLTFIEATVDKGKIGYVCLSKAIETGFHVDGYLVIGDDVLLNFWSFSKFNKTNIWMTTKSTRPLQTTQHIQWSWWSSPAGKKALLNASLELSRTKFPPGVTSLQKHKWMLQKNTGQPNAIFRSIVDTYYVPARFAPDVRWYLTLFLKHRVFVEIAVPMVLYGLQLRAEIETITGSSIWGRDRKHPWQFFNLTHQFLHPVKFSSKSSATNAPADRTTFEACRWVPILQVGGLGKVRVNCFPKAIATWHGRESNPRPPDLESDALTTPPRCP</sequence>
<dbReference type="AlphaFoldDB" id="A0AAV4FYJ4"/>
<dbReference type="PANTHER" id="PTHR31362:SF0">
    <property type="entry name" value="EXOSTOSIN DOMAIN-CONTAINING PROTEIN-RELATED"/>
    <property type="match status" value="1"/>
</dbReference>
<dbReference type="EMBL" id="BMAT01011731">
    <property type="protein sequence ID" value="GFR78229.1"/>
    <property type="molecule type" value="Genomic_DNA"/>
</dbReference>
<name>A0AAV4FYJ4_9GAST</name>
<evidence type="ECO:0000313" key="3">
    <source>
        <dbReference type="Proteomes" id="UP000762676"/>
    </source>
</evidence>
<dbReference type="PANTHER" id="PTHR31362">
    <property type="entry name" value="GLYCOSYLTRANSFERASE STELLO1-RELATED"/>
    <property type="match status" value="1"/>
</dbReference>
<dbReference type="InterPro" id="IPR005049">
    <property type="entry name" value="STL-like"/>
</dbReference>
<dbReference type="Pfam" id="PF03385">
    <property type="entry name" value="STELLO"/>
    <property type="match status" value="1"/>
</dbReference>
<proteinExistence type="predicted"/>
<accession>A0AAV4FYJ4</accession>
<evidence type="ECO:0000313" key="2">
    <source>
        <dbReference type="EMBL" id="GFR78229.1"/>
    </source>
</evidence>
<reference evidence="2 3" key="1">
    <citation type="journal article" date="2021" name="Elife">
        <title>Chloroplast acquisition without the gene transfer in kleptoplastic sea slugs, Plakobranchus ocellatus.</title>
        <authorList>
            <person name="Maeda T."/>
            <person name="Takahashi S."/>
            <person name="Yoshida T."/>
            <person name="Shimamura S."/>
            <person name="Takaki Y."/>
            <person name="Nagai Y."/>
            <person name="Toyoda A."/>
            <person name="Suzuki Y."/>
            <person name="Arimoto A."/>
            <person name="Ishii H."/>
            <person name="Satoh N."/>
            <person name="Nishiyama T."/>
            <person name="Hasebe M."/>
            <person name="Maruyama T."/>
            <person name="Minagawa J."/>
            <person name="Obokata J."/>
            <person name="Shigenobu S."/>
        </authorList>
    </citation>
    <scope>NUCLEOTIDE SEQUENCE [LARGE SCALE GENOMIC DNA]</scope>
</reference>
<gene>
    <name evidence="2" type="ORF">ElyMa_005845400</name>
</gene>
<organism evidence="2 3">
    <name type="scientific">Elysia marginata</name>
    <dbReference type="NCBI Taxonomy" id="1093978"/>
    <lineage>
        <taxon>Eukaryota</taxon>
        <taxon>Metazoa</taxon>
        <taxon>Spiralia</taxon>
        <taxon>Lophotrochozoa</taxon>
        <taxon>Mollusca</taxon>
        <taxon>Gastropoda</taxon>
        <taxon>Heterobranchia</taxon>
        <taxon>Euthyneura</taxon>
        <taxon>Panpulmonata</taxon>
        <taxon>Sacoglossa</taxon>
        <taxon>Placobranchoidea</taxon>
        <taxon>Plakobranchidae</taxon>
        <taxon>Elysia</taxon>
    </lineage>
</organism>
<feature type="region of interest" description="Disordered" evidence="1">
    <location>
        <begin position="752"/>
        <end position="774"/>
    </location>
</feature>